<feature type="transmembrane region" description="Helical" evidence="7">
    <location>
        <begin position="140"/>
        <end position="160"/>
    </location>
</feature>
<feature type="transmembrane region" description="Helical" evidence="7">
    <location>
        <begin position="229"/>
        <end position="251"/>
    </location>
</feature>
<evidence type="ECO:0000256" key="7">
    <source>
        <dbReference type="SAM" id="Phobius"/>
    </source>
</evidence>
<feature type="transmembrane region" description="Helical" evidence="7">
    <location>
        <begin position="202"/>
        <end position="222"/>
    </location>
</feature>
<keyword evidence="6" id="KW-0813">Transport</keyword>
<evidence type="ECO:0000313" key="9">
    <source>
        <dbReference type="Proteomes" id="UP000523821"/>
    </source>
</evidence>
<evidence type="ECO:0000256" key="3">
    <source>
        <dbReference type="ARBA" id="ARBA00022692"/>
    </source>
</evidence>
<protein>
    <submittedName>
        <fullName evidence="8">Zinc/manganese transport system permease protein</fullName>
    </submittedName>
</protein>
<dbReference type="Gene3D" id="1.10.3470.10">
    <property type="entry name" value="ABC transporter involved in vitamin B12 uptake, BtuC"/>
    <property type="match status" value="1"/>
</dbReference>
<evidence type="ECO:0000256" key="5">
    <source>
        <dbReference type="ARBA" id="ARBA00023136"/>
    </source>
</evidence>
<evidence type="ECO:0000256" key="6">
    <source>
        <dbReference type="RuleBase" id="RU003943"/>
    </source>
</evidence>
<name>A0A7W9FLD5_9HYPH</name>
<gene>
    <name evidence="8" type="ORF">GGQ63_001855</name>
</gene>
<evidence type="ECO:0000256" key="1">
    <source>
        <dbReference type="ARBA" id="ARBA00004141"/>
    </source>
</evidence>
<feature type="transmembrane region" description="Helical" evidence="7">
    <location>
        <begin position="70"/>
        <end position="91"/>
    </location>
</feature>
<dbReference type="InterPro" id="IPR037294">
    <property type="entry name" value="ABC_BtuC-like"/>
</dbReference>
<comment type="similarity">
    <text evidence="2 6">Belongs to the ABC-3 integral membrane protein family.</text>
</comment>
<comment type="caution">
    <text evidence="8">The sequence shown here is derived from an EMBL/GenBank/DDBJ whole genome shotgun (WGS) entry which is preliminary data.</text>
</comment>
<evidence type="ECO:0000256" key="4">
    <source>
        <dbReference type="ARBA" id="ARBA00022989"/>
    </source>
</evidence>
<dbReference type="PANTHER" id="PTHR30477:SF13">
    <property type="entry name" value="IRON TRANSPORT SYSTEM MEMBRANE PROTEIN HI_0360-RELATED"/>
    <property type="match status" value="1"/>
</dbReference>
<dbReference type="SUPFAM" id="SSF81345">
    <property type="entry name" value="ABC transporter involved in vitamin B12 uptake, BtuC"/>
    <property type="match status" value="1"/>
</dbReference>
<feature type="transmembrane region" description="Helical" evidence="7">
    <location>
        <begin position="172"/>
        <end position="196"/>
    </location>
</feature>
<feature type="transmembrane region" description="Helical" evidence="7">
    <location>
        <begin position="103"/>
        <end position="120"/>
    </location>
</feature>
<sequence>MSLPDLLFGPFVEFGFMRRALAGCLALALSGAPIGTFLILRRMSLMGDVMAHAILPGAAIGFLLSGFSLVAMTIGGTIAGLAVALGAGVIARATPLREDASLAAFYLVSLALGVAIVSTRGSNVDLLHVLFGNVLALDDAALYLVGGIATVTLLSVAAVYRALVVECFNPAFLRAVGGGGGIVHLLFLTLVVLNLVGGFNALGTLMVVGLIVLPAAAATFWAESIAGRIAASALLGLAASYAGLVVSYHAGLPASPSIILVAGGLYVLSILFGRFGGLVPRALRLRHLEA</sequence>
<feature type="transmembrane region" description="Helical" evidence="7">
    <location>
        <begin position="257"/>
        <end position="277"/>
    </location>
</feature>
<dbReference type="InterPro" id="IPR001626">
    <property type="entry name" value="ABC_TroCD"/>
</dbReference>
<keyword evidence="9" id="KW-1185">Reference proteome</keyword>
<reference evidence="8 9" key="1">
    <citation type="submission" date="2020-08" db="EMBL/GenBank/DDBJ databases">
        <title>Genomic Encyclopedia of Type Strains, Phase IV (KMG-IV): sequencing the most valuable type-strain genomes for metagenomic binning, comparative biology and taxonomic classification.</title>
        <authorList>
            <person name="Goeker M."/>
        </authorList>
    </citation>
    <scope>NUCLEOTIDE SEQUENCE [LARGE SCALE GENOMIC DNA]</scope>
    <source>
        <strain evidence="8 9">DSM 16268</strain>
    </source>
</reference>
<dbReference type="AlphaFoldDB" id="A0A7W9FLD5"/>
<dbReference type="GO" id="GO:0043190">
    <property type="term" value="C:ATP-binding cassette (ABC) transporter complex"/>
    <property type="evidence" value="ECO:0007669"/>
    <property type="project" value="InterPro"/>
</dbReference>
<accession>A0A7W9FLD5</accession>
<keyword evidence="5 7" id="KW-0472">Membrane</keyword>
<organism evidence="8 9">
    <name type="scientific">Prosthecomicrobium pneumaticum</name>
    <dbReference type="NCBI Taxonomy" id="81895"/>
    <lineage>
        <taxon>Bacteria</taxon>
        <taxon>Pseudomonadati</taxon>
        <taxon>Pseudomonadota</taxon>
        <taxon>Alphaproteobacteria</taxon>
        <taxon>Hyphomicrobiales</taxon>
        <taxon>Kaistiaceae</taxon>
        <taxon>Prosthecomicrobium</taxon>
    </lineage>
</organism>
<dbReference type="Pfam" id="PF00950">
    <property type="entry name" value="ABC-3"/>
    <property type="match status" value="1"/>
</dbReference>
<keyword evidence="4 7" id="KW-1133">Transmembrane helix</keyword>
<dbReference type="PANTHER" id="PTHR30477">
    <property type="entry name" value="ABC-TRANSPORTER METAL-BINDING PROTEIN"/>
    <property type="match status" value="1"/>
</dbReference>
<comment type="subcellular location">
    <subcellularLocation>
        <location evidence="6">Cell membrane</location>
        <topology evidence="6">Multi-pass membrane protein</topology>
    </subcellularLocation>
    <subcellularLocation>
        <location evidence="1">Membrane</location>
        <topology evidence="1">Multi-pass membrane protein</topology>
    </subcellularLocation>
</comment>
<dbReference type="Proteomes" id="UP000523821">
    <property type="component" value="Unassembled WGS sequence"/>
</dbReference>
<evidence type="ECO:0000313" key="8">
    <source>
        <dbReference type="EMBL" id="MBB5752801.1"/>
    </source>
</evidence>
<dbReference type="GO" id="GO:0055085">
    <property type="term" value="P:transmembrane transport"/>
    <property type="evidence" value="ECO:0007669"/>
    <property type="project" value="InterPro"/>
</dbReference>
<proteinExistence type="inferred from homology"/>
<dbReference type="RefSeq" id="WP_183854933.1">
    <property type="nucleotide sequence ID" value="NZ_JACHOO010000003.1"/>
</dbReference>
<evidence type="ECO:0000256" key="2">
    <source>
        <dbReference type="ARBA" id="ARBA00008034"/>
    </source>
</evidence>
<keyword evidence="3 6" id="KW-0812">Transmembrane</keyword>
<feature type="transmembrane region" description="Helical" evidence="7">
    <location>
        <begin position="20"/>
        <end position="40"/>
    </location>
</feature>
<feature type="transmembrane region" description="Helical" evidence="7">
    <location>
        <begin position="45"/>
        <end position="64"/>
    </location>
</feature>
<dbReference type="GO" id="GO:0010043">
    <property type="term" value="P:response to zinc ion"/>
    <property type="evidence" value="ECO:0007669"/>
    <property type="project" value="TreeGrafter"/>
</dbReference>
<dbReference type="EMBL" id="JACHOO010000003">
    <property type="protein sequence ID" value="MBB5752801.1"/>
    <property type="molecule type" value="Genomic_DNA"/>
</dbReference>